<dbReference type="EMBL" id="JAQQXT010000004">
    <property type="protein sequence ID" value="MDC8771763.1"/>
    <property type="molecule type" value="Genomic_DNA"/>
</dbReference>
<organism evidence="1 2">
    <name type="scientific">Roseateles albus</name>
    <dbReference type="NCBI Taxonomy" id="2987525"/>
    <lineage>
        <taxon>Bacteria</taxon>
        <taxon>Pseudomonadati</taxon>
        <taxon>Pseudomonadota</taxon>
        <taxon>Betaproteobacteria</taxon>
        <taxon>Burkholderiales</taxon>
        <taxon>Sphaerotilaceae</taxon>
        <taxon>Roseateles</taxon>
    </lineage>
</organism>
<sequence length="65" mass="7426">MNDEKRVSVSFRVTPHFKRLLEAAAKLENRSQTNMLETLVFAYGKNIGLEDATKNMQVQGEKIND</sequence>
<accession>A0ABT5KCV4</accession>
<evidence type="ECO:0008006" key="3">
    <source>
        <dbReference type="Google" id="ProtNLM"/>
    </source>
</evidence>
<proteinExistence type="predicted"/>
<comment type="caution">
    <text evidence="1">The sequence shown here is derived from an EMBL/GenBank/DDBJ whole genome shotgun (WGS) entry which is preliminary data.</text>
</comment>
<evidence type="ECO:0000313" key="2">
    <source>
        <dbReference type="Proteomes" id="UP001221189"/>
    </source>
</evidence>
<evidence type="ECO:0000313" key="1">
    <source>
        <dbReference type="EMBL" id="MDC8771763.1"/>
    </source>
</evidence>
<keyword evidence="2" id="KW-1185">Reference proteome</keyword>
<dbReference type="Proteomes" id="UP001221189">
    <property type="component" value="Unassembled WGS sequence"/>
</dbReference>
<protein>
    <recommendedName>
        <fullName evidence="3">CopG-like ribbon-helix-helix domain-containing protein</fullName>
    </recommendedName>
</protein>
<reference evidence="1 2" key="1">
    <citation type="submission" date="2022-10" db="EMBL/GenBank/DDBJ databases">
        <title>Paucibacter sp. hw1 Genome sequencing.</title>
        <authorList>
            <person name="Park S."/>
        </authorList>
    </citation>
    <scope>NUCLEOTIDE SEQUENCE [LARGE SCALE GENOMIC DNA]</scope>
    <source>
        <strain evidence="2">hw1</strain>
    </source>
</reference>
<name>A0ABT5KCV4_9BURK</name>
<gene>
    <name evidence="1" type="ORF">PRZ03_09300</name>
</gene>
<dbReference type="RefSeq" id="WP_273600048.1">
    <property type="nucleotide sequence ID" value="NZ_JAQQXT010000004.1"/>
</dbReference>